<reference evidence="2" key="1">
    <citation type="submission" date="2017-01" db="EMBL/GenBank/DDBJ databases">
        <authorList>
            <person name="Brunel B."/>
        </authorList>
    </citation>
    <scope>NUCLEOTIDE SEQUENCE [LARGE SCALE GENOMIC DNA]</scope>
</reference>
<keyword evidence="2" id="KW-1185">Reference proteome</keyword>
<dbReference type="AlphaFoldDB" id="A0A1R3VJK9"/>
<gene>
    <name evidence="1" type="ORF">BQ8794_50723</name>
</gene>
<proteinExistence type="predicted"/>
<evidence type="ECO:0000313" key="2">
    <source>
        <dbReference type="Proteomes" id="UP000188388"/>
    </source>
</evidence>
<sequence length="253" mass="27181">MRREIPLSVNLQQLFELPDCDALALPKPQPLKVRLPNGGTFTAIADLSKGIPNDCSLSANLLLQIAPFLASIECLLKVLGVIKPLTTLIQALVPPNPIKAAEALPDFIKAVDGLKDCLLMIVPGGRIFGFLKDLLLLIIKLIKCLIGQLKTILAIMQGIELKIGEAEALGNTELVRTLNCAKKNAQRSAEHSQQSMEPVINVIGLVQPFLDIAGIKLEIPGLGNAEDSAALAQTIQDLEDVVINIESILETLP</sequence>
<dbReference type="RefSeq" id="WP_077381622.1">
    <property type="nucleotide sequence ID" value="NZ_FTPD01000045.1"/>
</dbReference>
<organism evidence="1 2">
    <name type="scientific">Mesorhizobium prunaredense</name>
    <dbReference type="NCBI Taxonomy" id="1631249"/>
    <lineage>
        <taxon>Bacteria</taxon>
        <taxon>Pseudomonadati</taxon>
        <taxon>Pseudomonadota</taxon>
        <taxon>Alphaproteobacteria</taxon>
        <taxon>Hyphomicrobiales</taxon>
        <taxon>Phyllobacteriaceae</taxon>
        <taxon>Mesorhizobium</taxon>
    </lineage>
</organism>
<name>A0A1R3VJK9_9HYPH</name>
<accession>A0A1R3VJK9</accession>
<dbReference type="EMBL" id="FTPD01000045">
    <property type="protein sequence ID" value="SIT58621.1"/>
    <property type="molecule type" value="Genomic_DNA"/>
</dbReference>
<evidence type="ECO:0000313" key="1">
    <source>
        <dbReference type="EMBL" id="SIT58621.1"/>
    </source>
</evidence>
<protein>
    <submittedName>
        <fullName evidence="1">Uncharacterized protein</fullName>
    </submittedName>
</protein>
<dbReference type="Proteomes" id="UP000188388">
    <property type="component" value="Unassembled WGS sequence"/>
</dbReference>
<dbReference type="STRING" id="1631249.BQ8794_50723"/>